<name>A0A645HG73_9ZZZZ</name>
<sequence length="89" mass="10057">MDFNRNIDLVSYTLTPTETGFLVQTGVGSGAQNLVWPVTEGKTYRVQYKDDISESAWHDVQGTPSISGEQATYQDPNPALRRFYRIVEE</sequence>
<dbReference type="AlphaFoldDB" id="A0A645HG73"/>
<evidence type="ECO:0000313" key="1">
    <source>
        <dbReference type="EMBL" id="MPN37720.1"/>
    </source>
</evidence>
<dbReference type="EMBL" id="VSSQ01092535">
    <property type="protein sequence ID" value="MPN37720.1"/>
    <property type="molecule type" value="Genomic_DNA"/>
</dbReference>
<comment type="caution">
    <text evidence="1">The sequence shown here is derived from an EMBL/GenBank/DDBJ whole genome shotgun (WGS) entry which is preliminary data.</text>
</comment>
<organism evidence="1">
    <name type="scientific">bioreactor metagenome</name>
    <dbReference type="NCBI Taxonomy" id="1076179"/>
    <lineage>
        <taxon>unclassified sequences</taxon>
        <taxon>metagenomes</taxon>
        <taxon>ecological metagenomes</taxon>
    </lineage>
</organism>
<proteinExistence type="predicted"/>
<protein>
    <submittedName>
        <fullName evidence="1">Uncharacterized protein</fullName>
    </submittedName>
</protein>
<gene>
    <name evidence="1" type="ORF">SDC9_185240</name>
</gene>
<accession>A0A645HG73</accession>
<reference evidence="1" key="1">
    <citation type="submission" date="2019-08" db="EMBL/GenBank/DDBJ databases">
        <authorList>
            <person name="Kucharzyk K."/>
            <person name="Murdoch R.W."/>
            <person name="Higgins S."/>
            <person name="Loffler F."/>
        </authorList>
    </citation>
    <scope>NUCLEOTIDE SEQUENCE</scope>
</reference>